<evidence type="ECO:0000313" key="1">
    <source>
        <dbReference type="EMBL" id="XBJ29989.1"/>
    </source>
</evidence>
<gene>
    <name evidence="1" type="ORF">AAH949_03955</name>
</gene>
<protein>
    <submittedName>
        <fullName evidence="1">Uncharacterized protein</fullName>
    </submittedName>
</protein>
<dbReference type="AlphaFoldDB" id="A0AAU7EA15"/>
<reference evidence="1" key="1">
    <citation type="submission" date="2024-05" db="EMBL/GenBank/DDBJ databases">
        <title>Campylobacter coli isolated from environmental waters in Slovenia.</title>
        <authorList>
            <person name="Zautner A.E."/>
            <person name="Bunk B."/>
            <person name="Riedel T."/>
            <person name="Sproeer C."/>
        </authorList>
    </citation>
    <scope>NUCLEOTIDE SEQUENCE</scope>
    <source>
        <strain evidence="1">CCS1377</strain>
    </source>
</reference>
<accession>A0AAU7EA15</accession>
<dbReference type="EMBL" id="CP155620">
    <property type="protein sequence ID" value="XBJ29989.1"/>
    <property type="molecule type" value="Genomic_DNA"/>
</dbReference>
<dbReference type="RefSeq" id="WP_279586270.1">
    <property type="nucleotide sequence ID" value="NZ_CP155620.1"/>
</dbReference>
<name>A0AAU7EA15_9BACT</name>
<proteinExistence type="predicted"/>
<organism evidence="1">
    <name type="scientific">Campylobacter sp. CCS1377</name>
    <dbReference type="NCBI Taxonomy" id="3158229"/>
    <lineage>
        <taxon>Bacteria</taxon>
        <taxon>Pseudomonadati</taxon>
        <taxon>Campylobacterota</taxon>
        <taxon>Epsilonproteobacteria</taxon>
        <taxon>Campylobacterales</taxon>
        <taxon>Campylobacteraceae</taxon>
        <taxon>Campylobacter</taxon>
    </lineage>
</organism>
<sequence>MSKELQNYQVKFEENQEVLKSAKEFSKNKIKTKKQPKCVAVS</sequence>